<evidence type="ECO:0000313" key="2">
    <source>
        <dbReference type="EMBL" id="KAL3671689.1"/>
    </source>
</evidence>
<dbReference type="AlphaFoldDB" id="A0ABD3G3A2"/>
<evidence type="ECO:0000313" key="3">
    <source>
        <dbReference type="Proteomes" id="UP001632037"/>
    </source>
</evidence>
<reference evidence="2 3" key="1">
    <citation type="submission" date="2024-09" db="EMBL/GenBank/DDBJ databases">
        <title>Genome sequencing and assembly of Phytophthora oleae, isolate VK10A, causative agent of rot of olive drupes.</title>
        <authorList>
            <person name="Conti Taguali S."/>
            <person name="Riolo M."/>
            <person name="La Spada F."/>
            <person name="Cacciola S.O."/>
            <person name="Dionisio G."/>
        </authorList>
    </citation>
    <scope>NUCLEOTIDE SEQUENCE [LARGE SCALE GENOMIC DNA]</scope>
    <source>
        <strain evidence="2 3">VK10A</strain>
    </source>
</reference>
<proteinExistence type="predicted"/>
<feature type="compositionally biased region" description="Polar residues" evidence="1">
    <location>
        <begin position="86"/>
        <end position="97"/>
    </location>
</feature>
<evidence type="ECO:0000256" key="1">
    <source>
        <dbReference type="SAM" id="MobiDB-lite"/>
    </source>
</evidence>
<comment type="caution">
    <text evidence="2">The sequence shown here is derived from an EMBL/GenBank/DDBJ whole genome shotgun (WGS) entry which is preliminary data.</text>
</comment>
<dbReference type="Proteomes" id="UP001632037">
    <property type="component" value="Unassembled WGS sequence"/>
</dbReference>
<sequence length="97" mass="10964">MDSSRCTPVDAGLRADDLDDAVRVRTLRSPRRQPEYSLAAYSLPPSWQVHAEVQQHLHSSILAKLVANGMKPKRFRNNLKKEHRVVSSNSTETKGKQ</sequence>
<keyword evidence="3" id="KW-1185">Reference proteome</keyword>
<gene>
    <name evidence="2" type="ORF">V7S43_003599</name>
</gene>
<name>A0ABD3G3A2_9STRA</name>
<organism evidence="2 3">
    <name type="scientific">Phytophthora oleae</name>
    <dbReference type="NCBI Taxonomy" id="2107226"/>
    <lineage>
        <taxon>Eukaryota</taxon>
        <taxon>Sar</taxon>
        <taxon>Stramenopiles</taxon>
        <taxon>Oomycota</taxon>
        <taxon>Peronosporomycetes</taxon>
        <taxon>Peronosporales</taxon>
        <taxon>Peronosporaceae</taxon>
        <taxon>Phytophthora</taxon>
    </lineage>
</organism>
<protein>
    <submittedName>
        <fullName evidence="2">Uncharacterized protein</fullName>
    </submittedName>
</protein>
<dbReference type="EMBL" id="JBIMZQ010000005">
    <property type="protein sequence ID" value="KAL3671689.1"/>
    <property type="molecule type" value="Genomic_DNA"/>
</dbReference>
<feature type="region of interest" description="Disordered" evidence="1">
    <location>
        <begin position="76"/>
        <end position="97"/>
    </location>
</feature>
<accession>A0ABD3G3A2</accession>